<feature type="region of interest" description="Disordered" evidence="1">
    <location>
        <begin position="128"/>
        <end position="148"/>
    </location>
</feature>
<evidence type="ECO:0000313" key="2">
    <source>
        <dbReference type="EMBL" id="PKU21788.1"/>
    </source>
</evidence>
<proteinExistence type="predicted"/>
<organism evidence="2 3">
    <name type="scientific">Telmatospirillum siberiense</name>
    <dbReference type="NCBI Taxonomy" id="382514"/>
    <lineage>
        <taxon>Bacteria</taxon>
        <taxon>Pseudomonadati</taxon>
        <taxon>Pseudomonadota</taxon>
        <taxon>Alphaproteobacteria</taxon>
        <taxon>Rhodospirillales</taxon>
        <taxon>Rhodospirillaceae</taxon>
        <taxon>Telmatospirillum</taxon>
    </lineage>
</organism>
<evidence type="ECO:0000256" key="1">
    <source>
        <dbReference type="SAM" id="MobiDB-lite"/>
    </source>
</evidence>
<name>A0A2N3PN04_9PROT</name>
<dbReference type="OrthoDB" id="5769175at2"/>
<feature type="region of interest" description="Disordered" evidence="1">
    <location>
        <begin position="1"/>
        <end position="40"/>
    </location>
</feature>
<gene>
    <name evidence="2" type="ORF">CWS72_25080</name>
</gene>
<accession>A0A2N3PN04</accession>
<feature type="compositionally biased region" description="Polar residues" evidence="1">
    <location>
        <begin position="23"/>
        <end position="35"/>
    </location>
</feature>
<comment type="caution">
    <text evidence="2">The sequence shown here is derived from an EMBL/GenBank/DDBJ whole genome shotgun (WGS) entry which is preliminary data.</text>
</comment>
<dbReference type="RefSeq" id="WP_101253398.1">
    <property type="nucleotide sequence ID" value="NZ_PIUM01000044.1"/>
</dbReference>
<reference evidence="3" key="1">
    <citation type="submission" date="2017-12" db="EMBL/GenBank/DDBJ databases">
        <title>Draft genome sequence of Telmatospirillum siberiense 26-4b1T, an acidotolerant peatland alphaproteobacterium potentially involved in sulfur cycling.</title>
        <authorList>
            <person name="Hausmann B."/>
            <person name="Pjevac P."/>
            <person name="Schreck K."/>
            <person name="Herbold C.W."/>
            <person name="Daims H."/>
            <person name="Wagner M."/>
            <person name="Pester M."/>
            <person name="Loy A."/>
        </authorList>
    </citation>
    <scope>NUCLEOTIDE SEQUENCE [LARGE SCALE GENOMIC DNA]</scope>
    <source>
        <strain evidence="3">26-4b1</strain>
    </source>
</reference>
<evidence type="ECO:0000313" key="3">
    <source>
        <dbReference type="Proteomes" id="UP000233293"/>
    </source>
</evidence>
<dbReference type="Proteomes" id="UP000233293">
    <property type="component" value="Unassembled WGS sequence"/>
</dbReference>
<dbReference type="AlphaFoldDB" id="A0A2N3PN04"/>
<keyword evidence="3" id="KW-1185">Reference proteome</keyword>
<feature type="compositionally biased region" description="Low complexity" evidence="1">
    <location>
        <begin position="300"/>
        <end position="325"/>
    </location>
</feature>
<feature type="compositionally biased region" description="Polar residues" evidence="1">
    <location>
        <begin position="139"/>
        <end position="148"/>
    </location>
</feature>
<sequence length="408" mass="40488">MTVESSFGPAPLPAHSEPESVVAASQTPGDGNSTIKAFDDDDGPSFSDLLDLVNPLQHIPVINTIYRELTGDKEGAVADVIGGALWGGPIGLGAAVANLLIEDSTGKSIDGHVIALFSDDTGDTALAKNDPPAAEPANTARNEPSNEPITISSLAGTASEPVVSGNGPATAGDFMVFGGSTPASTAMATAASKSAAVPASNGDAILSGVSDGPARNGDFMVFGAAGAVATAATPSKEKDSSAISGKPVAADASAPTTAGDFLIFGNSQQSAGNGAATTAAATAPAPVPATPISLTPAVEAKAATANQQTAAATAQPARTFPTPTQRNTVIPRQTLPMPTTGPAAVPGNARAVAQTRPNPSSDQTNTAWFAGAFNDAMDKYNRAASLGTITPATQKTDGETANSILQMN</sequence>
<feature type="region of interest" description="Disordered" evidence="1">
    <location>
        <begin position="300"/>
        <end position="345"/>
    </location>
</feature>
<dbReference type="EMBL" id="PIUM01000044">
    <property type="protein sequence ID" value="PKU21788.1"/>
    <property type="molecule type" value="Genomic_DNA"/>
</dbReference>
<protein>
    <submittedName>
        <fullName evidence="2">Uncharacterized protein</fullName>
    </submittedName>
</protein>